<dbReference type="InterPro" id="IPR014036">
    <property type="entry name" value="DeoR-like_C"/>
</dbReference>
<sequence>MLYNERAEVILQQLKLQSTVKVGELSQLLQVSVDTVRRDLKAMEQAGLVKCLRGGACLPESLSALSNFEGREVIHSDLKRGAARKALGYIKEGDIIAMNSGTTNTILAQEMLSLNTHVTVVTNNFAAANILMKNSAVRLLFAGGEMDALEQSSYGSGCLREFARFYPDIAFLSINAVNYKDGYTDFRLNEIPVIECLAEVSRQVIAVMDSSKLGKCSKVRVLDGDQVDVLVMDENISGDVREKYRNKGFLIQ</sequence>
<organism evidence="5 6">
    <name type="scientific">Candidatus Enterocloster excrementipullorum</name>
    <dbReference type="NCBI Taxonomy" id="2838559"/>
    <lineage>
        <taxon>Bacteria</taxon>
        <taxon>Bacillati</taxon>
        <taxon>Bacillota</taxon>
        <taxon>Clostridia</taxon>
        <taxon>Lachnospirales</taxon>
        <taxon>Lachnospiraceae</taxon>
        <taxon>Enterocloster</taxon>
    </lineage>
</organism>
<keyword evidence="3" id="KW-0804">Transcription</keyword>
<evidence type="ECO:0000313" key="6">
    <source>
        <dbReference type="Proteomes" id="UP000823910"/>
    </source>
</evidence>
<dbReference type="SMART" id="SM01134">
    <property type="entry name" value="DeoRC"/>
    <property type="match status" value="1"/>
</dbReference>
<dbReference type="GO" id="GO:0003677">
    <property type="term" value="F:DNA binding"/>
    <property type="evidence" value="ECO:0007669"/>
    <property type="project" value="UniProtKB-KW"/>
</dbReference>
<dbReference type="Gene3D" id="1.10.10.10">
    <property type="entry name" value="Winged helix-like DNA-binding domain superfamily/Winged helix DNA-binding domain"/>
    <property type="match status" value="1"/>
</dbReference>
<comment type="caution">
    <text evidence="5">The sequence shown here is derived from an EMBL/GenBank/DDBJ whole genome shotgun (WGS) entry which is preliminary data.</text>
</comment>
<dbReference type="PROSITE" id="PS51000">
    <property type="entry name" value="HTH_DEOR_2"/>
    <property type="match status" value="1"/>
</dbReference>
<dbReference type="InterPro" id="IPR001034">
    <property type="entry name" value="DeoR_HTH"/>
</dbReference>
<dbReference type="Gene3D" id="3.40.50.1360">
    <property type="match status" value="1"/>
</dbReference>
<dbReference type="InterPro" id="IPR036390">
    <property type="entry name" value="WH_DNA-bd_sf"/>
</dbReference>
<dbReference type="PANTHER" id="PTHR30363:SF44">
    <property type="entry name" value="AGA OPERON TRANSCRIPTIONAL REPRESSOR-RELATED"/>
    <property type="match status" value="1"/>
</dbReference>
<dbReference type="Proteomes" id="UP000823910">
    <property type="component" value="Unassembled WGS sequence"/>
</dbReference>
<feature type="domain" description="HTH deoR-type" evidence="4">
    <location>
        <begin position="3"/>
        <end position="58"/>
    </location>
</feature>
<reference evidence="5" key="1">
    <citation type="journal article" date="2021" name="PeerJ">
        <title>Extensive microbial diversity within the chicken gut microbiome revealed by metagenomics and culture.</title>
        <authorList>
            <person name="Gilroy R."/>
            <person name="Ravi A."/>
            <person name="Getino M."/>
            <person name="Pursley I."/>
            <person name="Horton D.L."/>
            <person name="Alikhan N.F."/>
            <person name="Baker D."/>
            <person name="Gharbi K."/>
            <person name="Hall N."/>
            <person name="Watson M."/>
            <person name="Adriaenssens E.M."/>
            <person name="Foster-Nyarko E."/>
            <person name="Jarju S."/>
            <person name="Secka A."/>
            <person name="Antonio M."/>
            <person name="Oren A."/>
            <person name="Chaudhuri R.R."/>
            <person name="La Ragione R."/>
            <person name="Hildebrand F."/>
            <person name="Pallen M.J."/>
        </authorList>
    </citation>
    <scope>NUCLEOTIDE SEQUENCE</scope>
    <source>
        <strain evidence="5">CHK180-15479</strain>
    </source>
</reference>
<dbReference type="Pfam" id="PF08220">
    <property type="entry name" value="HTH_DeoR"/>
    <property type="match status" value="1"/>
</dbReference>
<keyword evidence="1" id="KW-0805">Transcription regulation</keyword>
<dbReference type="EMBL" id="DWWT01000050">
    <property type="protein sequence ID" value="HJC06512.1"/>
    <property type="molecule type" value="Genomic_DNA"/>
</dbReference>
<dbReference type="InterPro" id="IPR037171">
    <property type="entry name" value="NagB/RpiA_transferase-like"/>
</dbReference>
<evidence type="ECO:0000313" key="5">
    <source>
        <dbReference type="EMBL" id="HJC06512.1"/>
    </source>
</evidence>
<evidence type="ECO:0000256" key="3">
    <source>
        <dbReference type="ARBA" id="ARBA00023163"/>
    </source>
</evidence>
<reference evidence="5" key="2">
    <citation type="submission" date="2021-04" db="EMBL/GenBank/DDBJ databases">
        <authorList>
            <person name="Gilroy R."/>
        </authorList>
    </citation>
    <scope>NUCLEOTIDE SEQUENCE</scope>
    <source>
        <strain evidence="5">CHK180-15479</strain>
    </source>
</reference>
<accession>A0A9D2N239</accession>
<dbReference type="PRINTS" id="PR00037">
    <property type="entry name" value="HTHLACR"/>
</dbReference>
<dbReference type="InterPro" id="IPR018356">
    <property type="entry name" value="Tscrpt_reg_HTH_DeoR_CS"/>
</dbReference>
<evidence type="ECO:0000256" key="2">
    <source>
        <dbReference type="ARBA" id="ARBA00023125"/>
    </source>
</evidence>
<dbReference type="PANTHER" id="PTHR30363">
    <property type="entry name" value="HTH-TYPE TRANSCRIPTIONAL REGULATOR SRLR-RELATED"/>
    <property type="match status" value="1"/>
</dbReference>
<dbReference type="AlphaFoldDB" id="A0A9D2N239"/>
<keyword evidence="2 5" id="KW-0238">DNA-binding</keyword>
<dbReference type="Pfam" id="PF00455">
    <property type="entry name" value="DeoRC"/>
    <property type="match status" value="1"/>
</dbReference>
<dbReference type="GO" id="GO:0003700">
    <property type="term" value="F:DNA-binding transcription factor activity"/>
    <property type="evidence" value="ECO:0007669"/>
    <property type="project" value="InterPro"/>
</dbReference>
<protein>
    <submittedName>
        <fullName evidence="5">DeoR/GlpR family DNA-binding transcription regulator</fullName>
    </submittedName>
</protein>
<dbReference type="InterPro" id="IPR036388">
    <property type="entry name" value="WH-like_DNA-bd_sf"/>
</dbReference>
<dbReference type="SMART" id="SM00420">
    <property type="entry name" value="HTH_DEOR"/>
    <property type="match status" value="1"/>
</dbReference>
<proteinExistence type="predicted"/>
<dbReference type="PROSITE" id="PS00894">
    <property type="entry name" value="HTH_DEOR_1"/>
    <property type="match status" value="1"/>
</dbReference>
<gene>
    <name evidence="5" type="ORF">H9704_10230</name>
</gene>
<dbReference type="SUPFAM" id="SSF46785">
    <property type="entry name" value="Winged helix' DNA-binding domain"/>
    <property type="match status" value="1"/>
</dbReference>
<dbReference type="SUPFAM" id="SSF100950">
    <property type="entry name" value="NagB/RpiA/CoA transferase-like"/>
    <property type="match status" value="1"/>
</dbReference>
<evidence type="ECO:0000259" key="4">
    <source>
        <dbReference type="PROSITE" id="PS51000"/>
    </source>
</evidence>
<name>A0A9D2N239_9FIRM</name>
<evidence type="ECO:0000256" key="1">
    <source>
        <dbReference type="ARBA" id="ARBA00023015"/>
    </source>
</evidence>
<dbReference type="InterPro" id="IPR050313">
    <property type="entry name" value="Carb_Metab_HTH_regulators"/>
</dbReference>